<gene>
    <name evidence="2" type="ORF">CCMA1212_010601</name>
</gene>
<name>A0ABY2GP68_9HYPO</name>
<organism evidence="2 3">
    <name type="scientific">Trichoderma ghanense</name>
    <dbReference type="NCBI Taxonomy" id="65468"/>
    <lineage>
        <taxon>Eukaryota</taxon>
        <taxon>Fungi</taxon>
        <taxon>Dikarya</taxon>
        <taxon>Ascomycota</taxon>
        <taxon>Pezizomycotina</taxon>
        <taxon>Sordariomycetes</taxon>
        <taxon>Hypocreomycetidae</taxon>
        <taxon>Hypocreales</taxon>
        <taxon>Hypocreaceae</taxon>
        <taxon>Trichoderma</taxon>
    </lineage>
</organism>
<feature type="compositionally biased region" description="Polar residues" evidence="1">
    <location>
        <begin position="525"/>
        <end position="538"/>
    </location>
</feature>
<feature type="region of interest" description="Disordered" evidence="1">
    <location>
        <begin position="277"/>
        <end position="330"/>
    </location>
</feature>
<feature type="compositionally biased region" description="Polar residues" evidence="1">
    <location>
        <begin position="277"/>
        <end position="293"/>
    </location>
</feature>
<dbReference type="GeneID" id="300582087"/>
<feature type="compositionally biased region" description="Acidic residues" evidence="1">
    <location>
        <begin position="495"/>
        <end position="505"/>
    </location>
</feature>
<protein>
    <submittedName>
        <fullName evidence="2">Uncharacterized protein</fullName>
    </submittedName>
</protein>
<feature type="compositionally biased region" description="Polar residues" evidence="1">
    <location>
        <begin position="50"/>
        <end position="65"/>
    </location>
</feature>
<keyword evidence="3" id="KW-1185">Reference proteome</keyword>
<feature type="compositionally biased region" description="Acidic residues" evidence="1">
    <location>
        <begin position="69"/>
        <end position="81"/>
    </location>
</feature>
<proteinExistence type="predicted"/>
<evidence type="ECO:0000256" key="1">
    <source>
        <dbReference type="SAM" id="MobiDB-lite"/>
    </source>
</evidence>
<evidence type="ECO:0000313" key="3">
    <source>
        <dbReference type="Proteomes" id="UP001642720"/>
    </source>
</evidence>
<feature type="compositionally biased region" description="Basic and acidic residues" evidence="1">
    <location>
        <begin position="506"/>
        <end position="519"/>
    </location>
</feature>
<dbReference type="RefSeq" id="XP_073553855.1">
    <property type="nucleotide sequence ID" value="XM_073707637.1"/>
</dbReference>
<feature type="region of interest" description="Disordered" evidence="1">
    <location>
        <begin position="158"/>
        <end position="215"/>
    </location>
</feature>
<dbReference type="Proteomes" id="UP001642720">
    <property type="component" value="Unassembled WGS sequence"/>
</dbReference>
<accession>A0ABY2GP68</accession>
<feature type="region of interest" description="Disordered" evidence="1">
    <location>
        <begin position="483"/>
        <end position="559"/>
    </location>
</feature>
<feature type="region of interest" description="Disordered" evidence="1">
    <location>
        <begin position="1"/>
        <end position="136"/>
    </location>
</feature>
<comment type="caution">
    <text evidence="2">The sequence shown here is derived from an EMBL/GenBank/DDBJ whole genome shotgun (WGS) entry which is preliminary data.</text>
</comment>
<feature type="compositionally biased region" description="Basic and acidic residues" evidence="1">
    <location>
        <begin position="101"/>
        <end position="116"/>
    </location>
</feature>
<evidence type="ECO:0000313" key="2">
    <source>
        <dbReference type="EMBL" id="TFA97653.1"/>
    </source>
</evidence>
<dbReference type="EMBL" id="PPTA01000029">
    <property type="protein sequence ID" value="TFA97653.1"/>
    <property type="molecule type" value="Genomic_DNA"/>
</dbReference>
<reference evidence="2 3" key="1">
    <citation type="submission" date="2018-01" db="EMBL/GenBank/DDBJ databases">
        <title>Genome characterization of the sugarcane-associated fungus Trichoderma ghanense CCMA-1212 and their application in lignocelulose bioconversion.</title>
        <authorList>
            <person name="Steindorff A.S."/>
            <person name="Mendes T.D."/>
            <person name="Vilela E.S.D."/>
            <person name="Rodrigues D.S."/>
            <person name="Formighieri E.F."/>
            <person name="Melo I.S."/>
            <person name="Favaro L.C.L."/>
        </authorList>
    </citation>
    <scope>NUCLEOTIDE SEQUENCE [LARGE SCALE GENOMIC DNA]</scope>
    <source>
        <strain evidence="2 3">CCMA-1212</strain>
    </source>
</reference>
<sequence length="590" mass="65229">MPSKRESSDAARQGRTYRSSAPAKQVRFPLRRSRVRGQGNGIQKRERASLKQQTLTQMAFVSSFSDEAPLMDDDDDDDDDKEGASDGTACDDDDMPGGPQRRPEAELEEQPRESIRRSMQGPVRGTSPVIQDSYWPLDGSIPDDVISVEASSPQLRPIQGTDVALSPCRRGRIRPIDAAKASPRRRAHWSRYSEGRKTPEQSSQANGTLPLAKYADNREIPDSDEEDEDLELQDDGLELHEDTFATGHETQLALEELASLEYSQKDGQDAANYQLRTSTSRPSVLASSGNATISKPALPPTEATECLPTPTETASHLPSTPPFSRAAFSSQLQAESSQSQVWQDQAPESQRVPLHILQSFTPVSARTDILLPTPPSVLESIVDGSETTLRLTYRVPEEVRRFWLFDHETLRYMACVQPGTPRGLLDWEYNVGQVYELNNPVEEHDMREEGWVTGQVRRYIYLPPAIVGQLLWNLRCATLARGGSQRRGLDNHEDGDGENSNDAETQDSRSPKSHDDNEGLRIPVTSPQPATYPENQTSPRDEDPPSSLFFEDHGSSATTVPANDVAALGSSPLLTKSQMLSDSLVSDDLP</sequence>